<accession>A0AAV8A7F7</accession>
<comment type="caution">
    <text evidence="4">The sequence shown here is derived from an EMBL/GenBank/DDBJ whole genome shotgun (WGS) entry which is preliminary data.</text>
</comment>
<feature type="compositionally biased region" description="Low complexity" evidence="2">
    <location>
        <begin position="223"/>
        <end position="235"/>
    </location>
</feature>
<evidence type="ECO:0000256" key="2">
    <source>
        <dbReference type="SAM" id="MobiDB-lite"/>
    </source>
</evidence>
<dbReference type="Proteomes" id="UP001146793">
    <property type="component" value="Unassembled WGS sequence"/>
</dbReference>
<organism evidence="4 5">
    <name type="scientific">Anaeramoeba flamelloides</name>
    <dbReference type="NCBI Taxonomy" id="1746091"/>
    <lineage>
        <taxon>Eukaryota</taxon>
        <taxon>Metamonada</taxon>
        <taxon>Anaeramoebidae</taxon>
        <taxon>Anaeramoeba</taxon>
    </lineage>
</organism>
<dbReference type="GO" id="GO:0003700">
    <property type="term" value="F:DNA-binding transcription factor activity"/>
    <property type="evidence" value="ECO:0007669"/>
    <property type="project" value="InterPro"/>
</dbReference>
<dbReference type="SUPFAM" id="SSF57959">
    <property type="entry name" value="Leucine zipper domain"/>
    <property type="match status" value="1"/>
</dbReference>
<feature type="region of interest" description="Disordered" evidence="2">
    <location>
        <begin position="139"/>
        <end position="290"/>
    </location>
</feature>
<dbReference type="Gene3D" id="1.20.5.170">
    <property type="match status" value="1"/>
</dbReference>
<evidence type="ECO:0000259" key="3">
    <source>
        <dbReference type="PROSITE" id="PS50217"/>
    </source>
</evidence>
<feature type="compositionally biased region" description="Low complexity" evidence="2">
    <location>
        <begin position="176"/>
        <end position="190"/>
    </location>
</feature>
<sequence length="457" mass="53008">MNLHFTHEDFNELDSFFLFNSSDNLMDEMMKETPYLNNTLETVSESKSQDLSARNNDLLNTWIDQAFDCEANLENCLFCPDTIDFEFPMSSVDLVREVSEINVPNLDCELGNIEKSDDLQQLNVNLNEKPKSVKLMKKNLKKNFTQKTKKQKDFFSSSKKKKPTSTLVSASDSNPTTASASTSTVSQVQESESRKTSNTTRMDALSRQKSLWNDSNKMNNLHSTRSTRTTRSTRSTRSDRSRKTSNMKKKRYNSNRNRNSNSKRTTRNKKKQKDMNSASNQNQKKSNRPSDITAAFDLNSDFSNQILSIEDLDWVLAEARRFLKKHSTIPESLMKEDERILLRKMNKTELENLSSEQRLQRKRARDRVCARNARNKKKKYTDFLEKQVGIIKSDNIKVENKLGGLVDENQQLKNEISKLKNCFDQEKLQSLLNPQNKRNNFVFDVNFASKLFKNEQN</sequence>
<evidence type="ECO:0000313" key="4">
    <source>
        <dbReference type="EMBL" id="KAJ3449743.1"/>
    </source>
</evidence>
<protein>
    <submittedName>
        <fullName evidence="4">Transcriptional activator hac1</fullName>
    </submittedName>
</protein>
<dbReference type="InterPro" id="IPR046347">
    <property type="entry name" value="bZIP_sf"/>
</dbReference>
<evidence type="ECO:0000256" key="1">
    <source>
        <dbReference type="SAM" id="Coils"/>
    </source>
</evidence>
<dbReference type="AlphaFoldDB" id="A0AAV8A7F7"/>
<evidence type="ECO:0000313" key="5">
    <source>
        <dbReference type="Proteomes" id="UP001146793"/>
    </source>
</evidence>
<name>A0AAV8A7F7_9EUKA</name>
<feature type="compositionally biased region" description="Low complexity" evidence="2">
    <location>
        <begin position="254"/>
        <end position="263"/>
    </location>
</feature>
<dbReference type="EMBL" id="JANTQA010000012">
    <property type="protein sequence ID" value="KAJ3449743.1"/>
    <property type="molecule type" value="Genomic_DNA"/>
</dbReference>
<proteinExistence type="predicted"/>
<feature type="compositionally biased region" description="Basic residues" evidence="2">
    <location>
        <begin position="243"/>
        <end position="253"/>
    </location>
</feature>
<dbReference type="InterPro" id="IPR004827">
    <property type="entry name" value="bZIP"/>
</dbReference>
<feature type="compositionally biased region" description="Polar residues" evidence="2">
    <location>
        <begin position="196"/>
        <end position="222"/>
    </location>
</feature>
<feature type="domain" description="BZIP" evidence="3">
    <location>
        <begin position="356"/>
        <end position="419"/>
    </location>
</feature>
<keyword evidence="1" id="KW-0175">Coiled coil</keyword>
<dbReference type="PROSITE" id="PS50217">
    <property type="entry name" value="BZIP"/>
    <property type="match status" value="1"/>
</dbReference>
<reference evidence="4" key="1">
    <citation type="submission" date="2022-08" db="EMBL/GenBank/DDBJ databases">
        <title>Novel sulphate-reducing endosymbionts in the free-living metamonad Anaeramoeba.</title>
        <authorList>
            <person name="Jerlstrom-Hultqvist J."/>
            <person name="Cepicka I."/>
            <person name="Gallot-Lavallee L."/>
            <person name="Salas-Leiva D."/>
            <person name="Curtis B.A."/>
            <person name="Zahonova K."/>
            <person name="Pipaliya S."/>
            <person name="Dacks J."/>
            <person name="Roger A.J."/>
        </authorList>
    </citation>
    <scope>NUCLEOTIDE SEQUENCE</scope>
    <source>
        <strain evidence="4">Busselton2</strain>
    </source>
</reference>
<feature type="coiled-coil region" evidence="1">
    <location>
        <begin position="395"/>
        <end position="429"/>
    </location>
</feature>
<gene>
    <name evidence="4" type="ORF">M0812_05902</name>
</gene>
<dbReference type="SMART" id="SM00338">
    <property type="entry name" value="BRLZ"/>
    <property type="match status" value="1"/>
</dbReference>